<accession>A0ACC2RP39</accession>
<organism evidence="1 2">
    <name type="scientific">Entomophthora muscae</name>
    <dbReference type="NCBI Taxonomy" id="34485"/>
    <lineage>
        <taxon>Eukaryota</taxon>
        <taxon>Fungi</taxon>
        <taxon>Fungi incertae sedis</taxon>
        <taxon>Zoopagomycota</taxon>
        <taxon>Entomophthoromycotina</taxon>
        <taxon>Entomophthoromycetes</taxon>
        <taxon>Entomophthorales</taxon>
        <taxon>Entomophthoraceae</taxon>
        <taxon>Entomophthora</taxon>
    </lineage>
</organism>
<keyword evidence="2" id="KW-1185">Reference proteome</keyword>
<sequence length="545" mass="60710">MNSPNSNEITANSTLSPGAHTNSQAVELYSSWAILIFILLLSVTLFTSYLLQKKKIQCIHESLVAIFLGMFVGFIIRMQDDENLRKMVSFKFTVFFNLLLPPIILNSGYELEREHFFKNLGFILAFAFVGTTISAVVIGAMVYLVNLLSLDYLHMSAIECLMMGSILSSTDPVTVLAIFSQLGVDPKLYAIIFGESMLNDSVAIVMFETLQHVTADDSGDSLLLSGLSEFFRVFFGSLAVGMVMGLACALMLKFTTLHKFHSLEACLVMLLAYGTYFLSNAVELSGIVSLLFCSIVLKHYAFINLSVTSQRTTKMLFAILSQLSENFCFIYLGITLFTGQKEDYSLMLIACTVIICCVARFCSTIPLAKLINYCMRRFYHSSEDAIPHSYQLMLFWAGLRGAVAFALAMEIETENASLMRSTILIVVVFTLLFFGGTTPLFIRHFDIQTGVSFPQSSSYSDDEDANSPAEDSIELFAKSSLSLDRGPEALFRSLDDQYLKPIFTKQSSGNFDLIPEQEPEPEPETGHSLFEFDEAHFELDNSENA</sequence>
<evidence type="ECO:0000313" key="2">
    <source>
        <dbReference type="Proteomes" id="UP001165960"/>
    </source>
</evidence>
<protein>
    <submittedName>
        <fullName evidence="1">Monovalent cation:H+ antiporter, CPA1 (Nhx1)</fullName>
    </submittedName>
</protein>
<dbReference type="EMBL" id="QTSX02007101">
    <property type="protein sequence ID" value="KAJ9051847.1"/>
    <property type="molecule type" value="Genomic_DNA"/>
</dbReference>
<name>A0ACC2RP39_9FUNG</name>
<evidence type="ECO:0000313" key="1">
    <source>
        <dbReference type="EMBL" id="KAJ9051847.1"/>
    </source>
</evidence>
<comment type="caution">
    <text evidence="1">The sequence shown here is derived from an EMBL/GenBank/DDBJ whole genome shotgun (WGS) entry which is preliminary data.</text>
</comment>
<dbReference type="Proteomes" id="UP001165960">
    <property type="component" value="Unassembled WGS sequence"/>
</dbReference>
<proteinExistence type="predicted"/>
<gene>
    <name evidence="1" type="primary">NHX1</name>
    <name evidence="1" type="ORF">DSO57_1000508</name>
</gene>
<reference evidence="1" key="1">
    <citation type="submission" date="2022-04" db="EMBL/GenBank/DDBJ databases">
        <title>Genome of the entomopathogenic fungus Entomophthora muscae.</title>
        <authorList>
            <person name="Elya C."/>
            <person name="Lovett B.R."/>
            <person name="Lee E."/>
            <person name="Macias A.M."/>
            <person name="Hajek A.E."/>
            <person name="De Bivort B.L."/>
            <person name="Kasson M.T."/>
            <person name="De Fine Licht H.H."/>
            <person name="Stajich J.E."/>
        </authorList>
    </citation>
    <scope>NUCLEOTIDE SEQUENCE</scope>
    <source>
        <strain evidence="1">Berkeley</strain>
    </source>
</reference>